<proteinExistence type="predicted"/>
<organism evidence="1 2">
    <name type="scientific">Acorus calamus</name>
    <name type="common">Sweet flag</name>
    <dbReference type="NCBI Taxonomy" id="4465"/>
    <lineage>
        <taxon>Eukaryota</taxon>
        <taxon>Viridiplantae</taxon>
        <taxon>Streptophyta</taxon>
        <taxon>Embryophyta</taxon>
        <taxon>Tracheophyta</taxon>
        <taxon>Spermatophyta</taxon>
        <taxon>Magnoliopsida</taxon>
        <taxon>Liliopsida</taxon>
        <taxon>Acoraceae</taxon>
        <taxon>Acorus</taxon>
    </lineage>
</organism>
<accession>A0AAV9ELS2</accession>
<reference evidence="1" key="2">
    <citation type="submission" date="2023-06" db="EMBL/GenBank/DDBJ databases">
        <authorList>
            <person name="Ma L."/>
            <person name="Liu K.-W."/>
            <person name="Li Z."/>
            <person name="Hsiao Y.-Y."/>
            <person name="Qi Y."/>
            <person name="Fu T."/>
            <person name="Tang G."/>
            <person name="Zhang D."/>
            <person name="Sun W.-H."/>
            <person name="Liu D.-K."/>
            <person name="Li Y."/>
            <person name="Chen G.-Z."/>
            <person name="Liu X.-D."/>
            <person name="Liao X.-Y."/>
            <person name="Jiang Y.-T."/>
            <person name="Yu X."/>
            <person name="Hao Y."/>
            <person name="Huang J."/>
            <person name="Zhao X.-W."/>
            <person name="Ke S."/>
            <person name="Chen Y.-Y."/>
            <person name="Wu W.-L."/>
            <person name="Hsu J.-L."/>
            <person name="Lin Y.-F."/>
            <person name="Huang M.-D."/>
            <person name="Li C.-Y."/>
            <person name="Huang L."/>
            <person name="Wang Z.-W."/>
            <person name="Zhao X."/>
            <person name="Zhong W.-Y."/>
            <person name="Peng D.-H."/>
            <person name="Ahmad S."/>
            <person name="Lan S."/>
            <person name="Zhang J.-S."/>
            <person name="Tsai W.-C."/>
            <person name="Van De Peer Y."/>
            <person name="Liu Z.-J."/>
        </authorList>
    </citation>
    <scope>NUCLEOTIDE SEQUENCE</scope>
    <source>
        <strain evidence="1">CP</strain>
        <tissue evidence="1">Leaves</tissue>
    </source>
</reference>
<name>A0AAV9ELS2_ACOCL</name>
<sequence>MDGVGGGGDVSVASASVFHNYPLISSFVAFALAQSIKIFTYWYKERQWDLKQLISSGGMPSSHSATVSALAVSIGFQDGFGGSEFACALILACIVMHDAFGVRLHAGLQAEVLNQIVVELPETHPLADTRPLCEILGHTPSQVATGGILGFFTALIAHLLIKARILEENNLLIAPIGSFVR</sequence>
<keyword evidence="2" id="KW-1185">Reference proteome</keyword>
<evidence type="ECO:0000313" key="2">
    <source>
        <dbReference type="Proteomes" id="UP001180020"/>
    </source>
</evidence>
<dbReference type="PANTHER" id="PTHR31446">
    <property type="entry name" value="ACID PHOSPHATASE/VANADIUM-DEPENDENT HALOPEROXIDASE-RELATED PROTEIN"/>
    <property type="match status" value="1"/>
</dbReference>
<dbReference type="AlphaFoldDB" id="A0AAV9ELS2"/>
<dbReference type="PANTHER" id="PTHR31446:SF39">
    <property type="entry name" value="ACID PHOSPHATASE_VANADIUM-DEPENDENT HALOPEROXIDASE-RELATED PROTEIN"/>
    <property type="match status" value="1"/>
</dbReference>
<dbReference type="InterPro" id="IPR003832">
    <property type="entry name" value="DUF212"/>
</dbReference>
<dbReference type="Pfam" id="PF02681">
    <property type="entry name" value="DUF212"/>
    <property type="match status" value="1"/>
</dbReference>
<comment type="caution">
    <text evidence="1">The sequence shown here is derived from an EMBL/GenBank/DDBJ whole genome shotgun (WGS) entry which is preliminary data.</text>
</comment>
<dbReference type="EMBL" id="JAUJYO010000006">
    <property type="protein sequence ID" value="KAK1314735.1"/>
    <property type="molecule type" value="Genomic_DNA"/>
</dbReference>
<evidence type="ECO:0008006" key="3">
    <source>
        <dbReference type="Google" id="ProtNLM"/>
    </source>
</evidence>
<dbReference type="Proteomes" id="UP001180020">
    <property type="component" value="Unassembled WGS sequence"/>
</dbReference>
<reference evidence="1" key="1">
    <citation type="journal article" date="2023" name="Nat. Commun.">
        <title>Diploid and tetraploid genomes of Acorus and the evolution of monocots.</title>
        <authorList>
            <person name="Ma L."/>
            <person name="Liu K.W."/>
            <person name="Li Z."/>
            <person name="Hsiao Y.Y."/>
            <person name="Qi Y."/>
            <person name="Fu T."/>
            <person name="Tang G.D."/>
            <person name="Zhang D."/>
            <person name="Sun W.H."/>
            <person name="Liu D.K."/>
            <person name="Li Y."/>
            <person name="Chen G.Z."/>
            <person name="Liu X.D."/>
            <person name="Liao X.Y."/>
            <person name="Jiang Y.T."/>
            <person name="Yu X."/>
            <person name="Hao Y."/>
            <person name="Huang J."/>
            <person name="Zhao X.W."/>
            <person name="Ke S."/>
            <person name="Chen Y.Y."/>
            <person name="Wu W.L."/>
            <person name="Hsu J.L."/>
            <person name="Lin Y.F."/>
            <person name="Huang M.D."/>
            <person name="Li C.Y."/>
            <person name="Huang L."/>
            <person name="Wang Z.W."/>
            <person name="Zhao X."/>
            <person name="Zhong W.Y."/>
            <person name="Peng D.H."/>
            <person name="Ahmad S."/>
            <person name="Lan S."/>
            <person name="Zhang J.S."/>
            <person name="Tsai W.C."/>
            <person name="Van de Peer Y."/>
            <person name="Liu Z.J."/>
        </authorList>
    </citation>
    <scope>NUCLEOTIDE SEQUENCE</scope>
    <source>
        <strain evidence="1">CP</strain>
    </source>
</reference>
<evidence type="ECO:0000313" key="1">
    <source>
        <dbReference type="EMBL" id="KAK1314735.1"/>
    </source>
</evidence>
<protein>
    <recommendedName>
        <fullName evidence="3">Acid phosphatase/vanadium-dependent haloperoxidase-related protein</fullName>
    </recommendedName>
</protein>
<gene>
    <name evidence="1" type="ORF">QJS10_CPA06g01349</name>
</gene>